<keyword evidence="4" id="KW-0812">Transmembrane</keyword>
<dbReference type="InterPro" id="IPR009395">
    <property type="entry name" value="BLOC1S1"/>
</dbReference>
<sequence length="189" mass="21300">MNLHQRASARTRGPLSPECEKPLQPNPAGNDLESSLLQIFTDHHRTSLRLRETTVIETEKAKKEAVRVADLLVDEVNGGVQESFVNEKRIEMEIRGLAASIVRFMKQSDQWLTATHSINTAIKVHVGSLISLMIAVATAFSIAHLDAVRRNDLVKGLMEREIGDFENWMKTMEYDCKSITTAIHNIHKE</sequence>
<dbReference type="OrthoDB" id="20018at2759"/>
<dbReference type="Pfam" id="PF06320">
    <property type="entry name" value="GCN5L1"/>
    <property type="match status" value="2"/>
</dbReference>
<dbReference type="AlphaFoldDB" id="A0A835JKI5"/>
<dbReference type="EMBL" id="JADGMS010000013">
    <property type="protein sequence ID" value="KAF9670951.1"/>
    <property type="molecule type" value="Genomic_DNA"/>
</dbReference>
<name>A0A835JKI5_9ROSI</name>
<gene>
    <name evidence="5" type="ORF">SADUNF_Sadunf13G0122500</name>
</gene>
<comment type="caution">
    <text evidence="5">The sequence shown here is derived from an EMBL/GenBank/DDBJ whole genome shotgun (WGS) entry which is preliminary data.</text>
</comment>
<evidence type="ECO:0000313" key="6">
    <source>
        <dbReference type="Proteomes" id="UP000657918"/>
    </source>
</evidence>
<feature type="region of interest" description="Disordered" evidence="3">
    <location>
        <begin position="1"/>
        <end position="28"/>
    </location>
</feature>
<keyword evidence="4" id="KW-1133">Transmembrane helix</keyword>
<reference evidence="5 6" key="1">
    <citation type="submission" date="2020-10" db="EMBL/GenBank/DDBJ databases">
        <title>Plant Genome Project.</title>
        <authorList>
            <person name="Zhang R.-G."/>
        </authorList>
    </citation>
    <scope>NUCLEOTIDE SEQUENCE [LARGE SCALE GENOMIC DNA]</scope>
    <source>
        <strain evidence="5">FAFU-HL-1</strain>
        <tissue evidence="5">Leaf</tissue>
    </source>
</reference>
<organism evidence="5 6">
    <name type="scientific">Salix dunnii</name>
    <dbReference type="NCBI Taxonomy" id="1413687"/>
    <lineage>
        <taxon>Eukaryota</taxon>
        <taxon>Viridiplantae</taxon>
        <taxon>Streptophyta</taxon>
        <taxon>Embryophyta</taxon>
        <taxon>Tracheophyta</taxon>
        <taxon>Spermatophyta</taxon>
        <taxon>Magnoliopsida</taxon>
        <taxon>eudicotyledons</taxon>
        <taxon>Gunneridae</taxon>
        <taxon>Pentapetalae</taxon>
        <taxon>rosids</taxon>
        <taxon>fabids</taxon>
        <taxon>Malpighiales</taxon>
        <taxon>Salicaceae</taxon>
        <taxon>Saliceae</taxon>
        <taxon>Salix</taxon>
    </lineage>
</organism>
<dbReference type="Proteomes" id="UP000657918">
    <property type="component" value="Unassembled WGS sequence"/>
</dbReference>
<dbReference type="PANTHER" id="PTHR13073">
    <property type="entry name" value="BLOC-1 COMPLEX SUBUNIT 1"/>
    <property type="match status" value="1"/>
</dbReference>
<comment type="similarity">
    <text evidence="1">Belongs to the BLOC1S1 family.</text>
</comment>
<evidence type="ECO:0000256" key="1">
    <source>
        <dbReference type="ARBA" id="ARBA00007133"/>
    </source>
</evidence>
<evidence type="ECO:0000256" key="2">
    <source>
        <dbReference type="ARBA" id="ARBA00019577"/>
    </source>
</evidence>
<accession>A0A835JKI5</accession>
<proteinExistence type="inferred from homology"/>
<keyword evidence="4" id="KW-0472">Membrane</keyword>
<evidence type="ECO:0000313" key="5">
    <source>
        <dbReference type="EMBL" id="KAF9670951.1"/>
    </source>
</evidence>
<feature type="transmembrane region" description="Helical" evidence="4">
    <location>
        <begin position="126"/>
        <end position="148"/>
    </location>
</feature>
<evidence type="ECO:0000256" key="4">
    <source>
        <dbReference type="SAM" id="Phobius"/>
    </source>
</evidence>
<keyword evidence="6" id="KW-1185">Reference proteome</keyword>
<evidence type="ECO:0000256" key="3">
    <source>
        <dbReference type="SAM" id="MobiDB-lite"/>
    </source>
</evidence>
<dbReference type="PANTHER" id="PTHR13073:SF0">
    <property type="entry name" value="BIOGENESIS OF LYSOSOME-RELATED ORGANELLES COMPLEX 1 SUBUNIT 1"/>
    <property type="match status" value="1"/>
</dbReference>
<dbReference type="GO" id="GO:0031083">
    <property type="term" value="C:BLOC-1 complex"/>
    <property type="evidence" value="ECO:0007669"/>
    <property type="project" value="InterPro"/>
</dbReference>
<dbReference type="GO" id="GO:0016197">
    <property type="term" value="P:endosomal transport"/>
    <property type="evidence" value="ECO:0007669"/>
    <property type="project" value="TreeGrafter"/>
</dbReference>
<protein>
    <recommendedName>
        <fullName evidence="2">Biogenesis of lysosome-related organelles complex 1 subunit 1</fullName>
    </recommendedName>
</protein>